<dbReference type="EMBL" id="CP116942">
    <property type="protein sequence ID" value="WCO68215.1"/>
    <property type="molecule type" value="Genomic_DNA"/>
</dbReference>
<keyword evidence="1" id="KW-0560">Oxidoreductase</keyword>
<dbReference type="KEGG" id="ima:PO878_05680"/>
<gene>
    <name evidence="2" type="ORF">PO878_05680</name>
</gene>
<sequence>MTALDEPDVDRAPRPGCPKRMVYGPCGGVRDDLTCEVAPHPCPFTADAAPLPWPTALGPPPAPTPASGLLARATSGPVVVTDLPSRPFDRALLVETTEVLAESCDAVLVGEHQHRPDLPPTLMAAVVAGAGGRPIVTLSCRDRNRVVLEQELGGLATSDVEAVLCVTGDARAPGIRPEVTQVFDLDGTRLAGLAAAAGLTPVVPESPDAPPRAIRPARLREKQAAGARIAVLNHVGSVEGVRAFAAAARDAGVTLPLVAAVAVYTDARSADVLARFPGLHLDPDAVAAVLGADDPLTAGVEAAVDEAVALLEVDGVAGVNISGLGSAEGELAAARVKATVGRELRDRLR</sequence>
<dbReference type="GO" id="GO:0016491">
    <property type="term" value="F:oxidoreductase activity"/>
    <property type="evidence" value="ECO:0007669"/>
    <property type="project" value="UniProtKB-KW"/>
</dbReference>
<name>A0AAF0BWU9_9ACTN</name>
<reference evidence="2" key="1">
    <citation type="submission" date="2023-01" db="EMBL/GenBank/DDBJ databases">
        <title>The diversity of Class Acidimicrobiia in South China Sea sediment environments and the proposal of Iamia marina sp. nov., a novel species of the genus Iamia.</title>
        <authorList>
            <person name="He Y."/>
            <person name="Tian X."/>
        </authorList>
    </citation>
    <scope>NUCLEOTIDE SEQUENCE</scope>
    <source>
        <strain evidence="2">DSM 19957</strain>
    </source>
</reference>
<evidence type="ECO:0000313" key="2">
    <source>
        <dbReference type="EMBL" id="WCO68215.1"/>
    </source>
</evidence>
<dbReference type="Proteomes" id="UP001216390">
    <property type="component" value="Chromosome"/>
</dbReference>
<dbReference type="SUPFAM" id="SSF51730">
    <property type="entry name" value="FAD-linked oxidoreductase"/>
    <property type="match status" value="1"/>
</dbReference>
<dbReference type="AlphaFoldDB" id="A0AAF0BWU9"/>
<organism evidence="2 3">
    <name type="scientific">Iamia majanohamensis</name>
    <dbReference type="NCBI Taxonomy" id="467976"/>
    <lineage>
        <taxon>Bacteria</taxon>
        <taxon>Bacillati</taxon>
        <taxon>Actinomycetota</taxon>
        <taxon>Acidimicrobiia</taxon>
        <taxon>Acidimicrobiales</taxon>
        <taxon>Iamiaceae</taxon>
        <taxon>Iamia</taxon>
    </lineage>
</organism>
<protein>
    <submittedName>
        <fullName evidence="2">Methylenetetrahydrofolate reductase C-terminal domain-containing protein</fullName>
    </submittedName>
</protein>
<keyword evidence="3" id="KW-1185">Reference proteome</keyword>
<dbReference type="Gene3D" id="3.20.20.220">
    <property type="match status" value="1"/>
</dbReference>
<evidence type="ECO:0000256" key="1">
    <source>
        <dbReference type="ARBA" id="ARBA00023002"/>
    </source>
</evidence>
<accession>A0AAF0BWU9</accession>
<evidence type="ECO:0000313" key="3">
    <source>
        <dbReference type="Proteomes" id="UP001216390"/>
    </source>
</evidence>
<dbReference type="InterPro" id="IPR029041">
    <property type="entry name" value="FAD-linked_oxidoreductase-like"/>
</dbReference>
<proteinExistence type="predicted"/>